<dbReference type="PANTHER" id="PTHR36440">
    <property type="entry name" value="PUTATIVE (AFU_ORTHOLOGUE AFUA_8G07350)-RELATED"/>
    <property type="match status" value="1"/>
</dbReference>
<feature type="domain" description="Cupin type-2" evidence="1">
    <location>
        <begin position="52"/>
        <end position="117"/>
    </location>
</feature>
<accession>A0ABD7G108</accession>
<dbReference type="Pfam" id="PF07883">
    <property type="entry name" value="Cupin_2"/>
    <property type="match status" value="1"/>
</dbReference>
<name>A0ABD7G108_AERHY</name>
<protein>
    <submittedName>
        <fullName evidence="2">Cupin domain-containing protein</fullName>
    </submittedName>
</protein>
<evidence type="ECO:0000313" key="3">
    <source>
        <dbReference type="Proteomes" id="UP000253075"/>
    </source>
</evidence>
<proteinExistence type="predicted"/>
<evidence type="ECO:0000259" key="1">
    <source>
        <dbReference type="Pfam" id="PF07883"/>
    </source>
</evidence>
<dbReference type="InterPro" id="IPR011051">
    <property type="entry name" value="RmlC_Cupin_sf"/>
</dbReference>
<organism evidence="2 3">
    <name type="scientific">Aeromonas hydrophila</name>
    <dbReference type="NCBI Taxonomy" id="644"/>
    <lineage>
        <taxon>Bacteria</taxon>
        <taxon>Pseudomonadati</taxon>
        <taxon>Pseudomonadota</taxon>
        <taxon>Gammaproteobacteria</taxon>
        <taxon>Aeromonadales</taxon>
        <taxon>Aeromonadaceae</taxon>
        <taxon>Aeromonas</taxon>
    </lineage>
</organism>
<evidence type="ECO:0000313" key="2">
    <source>
        <dbReference type="EMBL" id="RCF42148.1"/>
    </source>
</evidence>
<reference evidence="3" key="2">
    <citation type="submission" date="2018-02" db="EMBL/GenBank/DDBJ databases">
        <title>Phenotypic characterization and whole genome analysis of multidrug-resistant, extended-spectrum beta-lactamase-producing bacteria isolated from dogs in Germany.</title>
        <authorList>
            <person name="Williamson C."/>
        </authorList>
    </citation>
    <scope>NUCLEOTIDE SEQUENCE [LARGE SCALE GENOMIC DNA]</scope>
    <source>
        <strain evidence="3">AFG_SD03_1510_Ahy_093</strain>
    </source>
</reference>
<gene>
    <name evidence="2" type="ORF">C6C11_23375</name>
</gene>
<dbReference type="InterPro" id="IPR013096">
    <property type="entry name" value="Cupin_2"/>
</dbReference>
<dbReference type="InterPro" id="IPR014710">
    <property type="entry name" value="RmlC-like_jellyroll"/>
</dbReference>
<dbReference type="InterPro" id="IPR053146">
    <property type="entry name" value="QDO-like"/>
</dbReference>
<dbReference type="PANTHER" id="PTHR36440:SF1">
    <property type="entry name" value="PUTATIVE (AFU_ORTHOLOGUE AFUA_8G07350)-RELATED"/>
    <property type="match status" value="1"/>
</dbReference>
<dbReference type="AlphaFoldDB" id="A0ABD7G108"/>
<comment type="caution">
    <text evidence="2">The sequence shown here is derived from an EMBL/GenBank/DDBJ whole genome shotgun (WGS) entry which is preliminary data.</text>
</comment>
<dbReference type="Gene3D" id="2.60.120.10">
    <property type="entry name" value="Jelly Rolls"/>
    <property type="match status" value="1"/>
</dbReference>
<dbReference type="SUPFAM" id="SSF51182">
    <property type="entry name" value="RmlC-like cupins"/>
    <property type="match status" value="1"/>
</dbReference>
<dbReference type="EMBL" id="PUTQ01000062">
    <property type="protein sequence ID" value="RCF42148.1"/>
    <property type="molecule type" value="Genomic_DNA"/>
</dbReference>
<sequence>MVKEKMMIKASHIEPKLVPADDGESVWLSGDVYTVKLDKAATNGRVSFLDSSIPPGSGAPYHLHTDADEIIFVVSGMINITLNGEDRIAREGDTIFIPKHTSHGFKNVGLYAARLLFYFNPSGVERFFLEAGIKAEPGFTPIEYTQELHEKAVSVGLMYHLQPAT</sequence>
<reference evidence="2 3" key="1">
    <citation type="journal article" date="2018" name="PLoS ONE">
        <title>Phenotypic characterization and whole genome analysis of extended-spectrum beta-lactamase-producing bacteria isolated from dogs in Germany.</title>
        <authorList>
            <person name="Boehmer T."/>
            <person name="Vogler A.J."/>
            <person name="Thomas A."/>
            <person name="Sauer S."/>
            <person name="Hergenroether M."/>
            <person name="Straubinger R.K."/>
            <person name="Birdsell D."/>
            <person name="Keim P."/>
            <person name="Sahl J.W."/>
            <person name="Williamson C.H."/>
            <person name="Riehm J.M."/>
        </authorList>
    </citation>
    <scope>NUCLEOTIDE SEQUENCE [LARGE SCALE GENOMIC DNA]</scope>
    <source>
        <strain evidence="2 3">AFG_SD03_1510_Ahy_093</strain>
    </source>
</reference>
<dbReference type="Proteomes" id="UP000253075">
    <property type="component" value="Unassembled WGS sequence"/>
</dbReference>